<dbReference type="InterPro" id="IPR036388">
    <property type="entry name" value="WH-like_DNA-bd_sf"/>
</dbReference>
<dbReference type="Pfam" id="PF03466">
    <property type="entry name" value="LysR_substrate"/>
    <property type="match status" value="1"/>
</dbReference>
<comment type="caution">
    <text evidence="6">The sequence shown here is derived from an EMBL/GenBank/DDBJ whole genome shotgun (WGS) entry which is preliminary data.</text>
</comment>
<dbReference type="PANTHER" id="PTHR30126">
    <property type="entry name" value="HTH-TYPE TRANSCRIPTIONAL REGULATOR"/>
    <property type="match status" value="1"/>
</dbReference>
<accession>A0A7K3WVQ0</accession>
<evidence type="ECO:0000256" key="2">
    <source>
        <dbReference type="ARBA" id="ARBA00023015"/>
    </source>
</evidence>
<feature type="domain" description="HTH lysR-type" evidence="5">
    <location>
        <begin position="1"/>
        <end position="57"/>
    </location>
</feature>
<keyword evidence="2" id="KW-0805">Transcription regulation</keyword>
<keyword evidence="7" id="KW-1185">Reference proteome</keyword>
<comment type="similarity">
    <text evidence="1">Belongs to the LysR transcriptional regulatory family.</text>
</comment>
<dbReference type="InterPro" id="IPR005119">
    <property type="entry name" value="LysR_subst-bd"/>
</dbReference>
<dbReference type="PRINTS" id="PR00039">
    <property type="entry name" value="HTHLYSR"/>
</dbReference>
<evidence type="ECO:0000256" key="1">
    <source>
        <dbReference type="ARBA" id="ARBA00009437"/>
    </source>
</evidence>
<evidence type="ECO:0000313" key="6">
    <source>
        <dbReference type="EMBL" id="NEN25713.1"/>
    </source>
</evidence>
<evidence type="ECO:0000313" key="7">
    <source>
        <dbReference type="Proteomes" id="UP000486602"/>
    </source>
</evidence>
<proteinExistence type="inferred from homology"/>
<gene>
    <name evidence="6" type="ORF">G3O08_19675</name>
</gene>
<dbReference type="InterPro" id="IPR036390">
    <property type="entry name" value="WH_DNA-bd_sf"/>
</dbReference>
<dbReference type="EMBL" id="JAAGVY010000072">
    <property type="protein sequence ID" value="NEN25713.1"/>
    <property type="molecule type" value="Genomic_DNA"/>
</dbReference>
<dbReference type="SUPFAM" id="SSF53850">
    <property type="entry name" value="Periplasmic binding protein-like II"/>
    <property type="match status" value="1"/>
</dbReference>
<dbReference type="RefSeq" id="WP_163287161.1">
    <property type="nucleotide sequence ID" value="NZ_JAAGVY010000072.1"/>
</dbReference>
<protein>
    <submittedName>
        <fullName evidence="6">LysR family transcriptional regulator</fullName>
    </submittedName>
</protein>
<evidence type="ECO:0000259" key="5">
    <source>
        <dbReference type="PROSITE" id="PS50931"/>
    </source>
</evidence>
<dbReference type="Gene3D" id="3.40.190.290">
    <property type="match status" value="1"/>
</dbReference>
<dbReference type="Pfam" id="PF00126">
    <property type="entry name" value="HTH_1"/>
    <property type="match status" value="1"/>
</dbReference>
<dbReference type="PANTHER" id="PTHR30126:SF39">
    <property type="entry name" value="HTH-TYPE TRANSCRIPTIONAL REGULATOR CYSL"/>
    <property type="match status" value="1"/>
</dbReference>
<dbReference type="FunFam" id="1.10.10.10:FF:000001">
    <property type="entry name" value="LysR family transcriptional regulator"/>
    <property type="match status" value="1"/>
</dbReference>
<sequence>MDHKLKIFKEVAINKSFTKAAENLFLSQPAISKTIKNLEQQYGKALFVRQGNHIDLTDDGKLFLAYTNKLLDIYSELTDAFAGDQQKLPGQLKIGASTTIGQYVIPALVAGIQKDNPEFRFQLICGNTEDVQNQLLNGLLDFGIVEGDNHNKRLHYERFVKDELVLVTAATRNGIPNTIQLNDLEALTFVEREHGSGTREVIGNALKKRKVKPLNIIADLGSTESIKSYLRNSNHYAFLSIHSINQELAGNKLRVVEVTDFQIERWFYFVSRQGYQSKSSSLLQNLLLEGYNQK</sequence>
<evidence type="ECO:0000256" key="3">
    <source>
        <dbReference type="ARBA" id="ARBA00023125"/>
    </source>
</evidence>
<dbReference type="SUPFAM" id="SSF46785">
    <property type="entry name" value="Winged helix' DNA-binding domain"/>
    <property type="match status" value="1"/>
</dbReference>
<dbReference type="GO" id="GO:0000976">
    <property type="term" value="F:transcription cis-regulatory region binding"/>
    <property type="evidence" value="ECO:0007669"/>
    <property type="project" value="TreeGrafter"/>
</dbReference>
<reference evidence="6 7" key="1">
    <citation type="submission" date="2020-02" db="EMBL/GenBank/DDBJ databases">
        <title>Out from the shadows clarifying the taxonomy of the family Cryomorphaceae and related taxa by utilizing the GTDB taxonomic framework.</title>
        <authorList>
            <person name="Bowman J.P."/>
        </authorList>
    </citation>
    <scope>NUCLEOTIDE SEQUENCE [LARGE SCALE GENOMIC DNA]</scope>
    <source>
        <strain evidence="6 7">QSSC 1-22</strain>
    </source>
</reference>
<dbReference type="GO" id="GO:0003700">
    <property type="term" value="F:DNA-binding transcription factor activity"/>
    <property type="evidence" value="ECO:0007669"/>
    <property type="project" value="InterPro"/>
</dbReference>
<name>A0A7K3WVQ0_9FLAO</name>
<dbReference type="PROSITE" id="PS50931">
    <property type="entry name" value="HTH_LYSR"/>
    <property type="match status" value="1"/>
</dbReference>
<keyword evidence="4" id="KW-0804">Transcription</keyword>
<dbReference type="Proteomes" id="UP000486602">
    <property type="component" value="Unassembled WGS sequence"/>
</dbReference>
<evidence type="ECO:0000256" key="4">
    <source>
        <dbReference type="ARBA" id="ARBA00023163"/>
    </source>
</evidence>
<dbReference type="InterPro" id="IPR000847">
    <property type="entry name" value="LysR_HTH_N"/>
</dbReference>
<dbReference type="AlphaFoldDB" id="A0A7K3WVQ0"/>
<dbReference type="Gene3D" id="1.10.10.10">
    <property type="entry name" value="Winged helix-like DNA-binding domain superfamily/Winged helix DNA-binding domain"/>
    <property type="match status" value="1"/>
</dbReference>
<organism evidence="6 7">
    <name type="scientific">Cryomorpha ignava</name>
    <dbReference type="NCBI Taxonomy" id="101383"/>
    <lineage>
        <taxon>Bacteria</taxon>
        <taxon>Pseudomonadati</taxon>
        <taxon>Bacteroidota</taxon>
        <taxon>Flavobacteriia</taxon>
        <taxon>Flavobacteriales</taxon>
        <taxon>Cryomorphaceae</taxon>
        <taxon>Cryomorpha</taxon>
    </lineage>
</organism>
<keyword evidence="3" id="KW-0238">DNA-binding</keyword>